<dbReference type="SUPFAM" id="SSF53850">
    <property type="entry name" value="Periplasmic binding protein-like II"/>
    <property type="match status" value="1"/>
</dbReference>
<keyword evidence="6 9" id="KW-0472">Membrane</keyword>
<evidence type="ECO:0000256" key="8">
    <source>
        <dbReference type="ARBA" id="ARBA00023180"/>
    </source>
</evidence>
<evidence type="ECO:0000256" key="5">
    <source>
        <dbReference type="ARBA" id="ARBA00022989"/>
    </source>
</evidence>
<evidence type="ECO:0000259" key="10">
    <source>
        <dbReference type="Pfam" id="PF00060"/>
    </source>
</evidence>
<protein>
    <recommendedName>
        <fullName evidence="10">Ionotropic glutamate receptor C-terminal domain-containing protein</fullName>
    </recommendedName>
</protein>
<gene>
    <name evidence="11" type="ORF">TKK_013818</name>
</gene>
<feature type="transmembrane region" description="Helical" evidence="9">
    <location>
        <begin position="522"/>
        <end position="543"/>
    </location>
</feature>
<dbReference type="InterPro" id="IPR052192">
    <property type="entry name" value="Insect_Ionotropic_Sensory_Rcpt"/>
</dbReference>
<evidence type="ECO:0000313" key="11">
    <source>
        <dbReference type="EMBL" id="KAL3391494.1"/>
    </source>
</evidence>
<keyword evidence="5 9" id="KW-1133">Transmembrane helix</keyword>
<feature type="transmembrane region" description="Helical" evidence="9">
    <location>
        <begin position="484"/>
        <end position="502"/>
    </location>
</feature>
<dbReference type="Gene3D" id="3.40.190.10">
    <property type="entry name" value="Periplasmic binding protein-like II"/>
    <property type="match status" value="1"/>
</dbReference>
<proteinExistence type="inferred from homology"/>
<dbReference type="Gene3D" id="1.10.287.70">
    <property type="match status" value="1"/>
</dbReference>
<name>A0ABD2WFK5_9HYME</name>
<dbReference type="PANTHER" id="PTHR42643:SF24">
    <property type="entry name" value="IONOTROPIC RECEPTOR 60A"/>
    <property type="match status" value="1"/>
</dbReference>
<dbReference type="Proteomes" id="UP001627154">
    <property type="component" value="Unassembled WGS sequence"/>
</dbReference>
<evidence type="ECO:0000313" key="12">
    <source>
        <dbReference type="Proteomes" id="UP001627154"/>
    </source>
</evidence>
<comment type="subcellular location">
    <subcellularLocation>
        <location evidence="1">Cell membrane</location>
        <topology evidence="1">Multi-pass membrane protein</topology>
    </subcellularLocation>
</comment>
<reference evidence="11 12" key="1">
    <citation type="journal article" date="2024" name="bioRxiv">
        <title>A reference genome for Trichogramma kaykai: A tiny desert-dwelling parasitoid wasp with competing sex-ratio distorters.</title>
        <authorList>
            <person name="Culotta J."/>
            <person name="Lindsey A.R."/>
        </authorList>
    </citation>
    <scope>NUCLEOTIDE SEQUENCE [LARGE SCALE GENOMIC DNA]</scope>
    <source>
        <strain evidence="11 12">KSX58</strain>
    </source>
</reference>
<keyword evidence="8" id="KW-0325">Glycoprotein</keyword>
<feature type="transmembrane region" description="Helical" evidence="9">
    <location>
        <begin position="715"/>
        <end position="736"/>
    </location>
</feature>
<sequence length="753" mass="83713">MPLLRPGEELSQIFLDLRMTKTISWPRINFIYDDTFERDMIGRVVKALSIELPNRDITLSARALFSTKYEHDEAAMLKLLHETLSNFRLDELGSCFMVIVNVEMIEAVLRVARQLRMVNPRTQWLYVVTDASGREAKVSSFVHLLAEGDNVAFVHNTTQMSRDCSMGLTCHLSELVRALALSLEQSLHAELELYERVTEEEFEVVRLSKAERQREIISNVNRLLRKDRSWADCGECVSWSVTSAITWGTSYGRNESSASGRAASRSEGYLIDTGNWAPTFGVNMTEPLFPHVSQGFRGINLPVTSYHNPPFQVISQTSSGGLQYSGLIFDILNHLSLKLNFTYTMQLLPGFSPVAAAAVAKETAASFMTDNVTSSKVQIDVPTSHATQVPPQLMELVRKRKVFLGAMAITVGDNLPGVNFTATVSTQTYGLMQAKPEILSRALLFVAPYTNEAWACLISALILTGPFLYLMVKLSPLSADDRGSLGLATSWQCSWYVYGALLQQGGMNLPKADSARLVVGTWWLAVMVVVATYSGNLIAFLTFPRTNTPIDSVDDLLSRSNEFVWSFANGSVVESYLSLAAANGDVKYKELFDGATRQETSKAANILESVKHDKLVYIDWKMSLEHLATSDLRSTGGCNLHIGAEDFLPENLAMMIAGDSPYLSLINDAIKRMHESGLIKKWTEDRLPPKNKCHGNMKGQEATNHKVDMGDMQGIFFVLAIGFTVAAIFISMELVWHRKKEAAEKVFIKPFVS</sequence>
<evidence type="ECO:0000256" key="4">
    <source>
        <dbReference type="ARBA" id="ARBA00022692"/>
    </source>
</evidence>
<dbReference type="GO" id="GO:0050906">
    <property type="term" value="P:detection of stimulus involved in sensory perception"/>
    <property type="evidence" value="ECO:0007669"/>
    <property type="project" value="UniProtKB-ARBA"/>
</dbReference>
<evidence type="ECO:0000256" key="6">
    <source>
        <dbReference type="ARBA" id="ARBA00023136"/>
    </source>
</evidence>
<dbReference type="PANTHER" id="PTHR42643">
    <property type="entry name" value="IONOTROPIC RECEPTOR 20A-RELATED"/>
    <property type="match status" value="1"/>
</dbReference>
<dbReference type="FunFam" id="1.10.287.70:FF:000143">
    <property type="entry name" value="Probable glutamate receptor"/>
    <property type="match status" value="1"/>
</dbReference>
<keyword evidence="3" id="KW-1003">Cell membrane</keyword>
<comment type="caution">
    <text evidence="11">The sequence shown here is derived from an EMBL/GenBank/DDBJ whole genome shotgun (WGS) entry which is preliminary data.</text>
</comment>
<dbReference type="AlphaFoldDB" id="A0ABD2WFK5"/>
<accession>A0ABD2WFK5</accession>
<keyword evidence="4 9" id="KW-0812">Transmembrane</keyword>
<feature type="transmembrane region" description="Helical" evidence="9">
    <location>
        <begin position="452"/>
        <end position="472"/>
    </location>
</feature>
<dbReference type="InterPro" id="IPR001320">
    <property type="entry name" value="Iontro_rcpt_C"/>
</dbReference>
<feature type="domain" description="Ionotropic glutamate receptor C-terminal" evidence="10">
    <location>
        <begin position="451"/>
        <end position="723"/>
    </location>
</feature>
<dbReference type="Gene3D" id="3.40.50.2300">
    <property type="match status" value="1"/>
</dbReference>
<evidence type="ECO:0000256" key="7">
    <source>
        <dbReference type="ARBA" id="ARBA00023170"/>
    </source>
</evidence>
<organism evidence="11 12">
    <name type="scientific">Trichogramma kaykai</name>
    <dbReference type="NCBI Taxonomy" id="54128"/>
    <lineage>
        <taxon>Eukaryota</taxon>
        <taxon>Metazoa</taxon>
        <taxon>Ecdysozoa</taxon>
        <taxon>Arthropoda</taxon>
        <taxon>Hexapoda</taxon>
        <taxon>Insecta</taxon>
        <taxon>Pterygota</taxon>
        <taxon>Neoptera</taxon>
        <taxon>Endopterygota</taxon>
        <taxon>Hymenoptera</taxon>
        <taxon>Apocrita</taxon>
        <taxon>Proctotrupomorpha</taxon>
        <taxon>Chalcidoidea</taxon>
        <taxon>Trichogrammatidae</taxon>
        <taxon>Trichogramma</taxon>
    </lineage>
</organism>
<dbReference type="Pfam" id="PF00060">
    <property type="entry name" value="Lig_chan"/>
    <property type="match status" value="1"/>
</dbReference>
<dbReference type="GO" id="GO:0005886">
    <property type="term" value="C:plasma membrane"/>
    <property type="evidence" value="ECO:0007669"/>
    <property type="project" value="UniProtKB-SubCell"/>
</dbReference>
<keyword evidence="7" id="KW-0675">Receptor</keyword>
<evidence type="ECO:0000256" key="1">
    <source>
        <dbReference type="ARBA" id="ARBA00004651"/>
    </source>
</evidence>
<evidence type="ECO:0000256" key="9">
    <source>
        <dbReference type="SAM" id="Phobius"/>
    </source>
</evidence>
<comment type="similarity">
    <text evidence="2">Belongs to the glutamate-gated ion channel (TC 1.A.10.1) family.</text>
</comment>
<keyword evidence="12" id="KW-1185">Reference proteome</keyword>
<evidence type="ECO:0000256" key="3">
    <source>
        <dbReference type="ARBA" id="ARBA00022475"/>
    </source>
</evidence>
<dbReference type="EMBL" id="JBJJXI010000109">
    <property type="protein sequence ID" value="KAL3391494.1"/>
    <property type="molecule type" value="Genomic_DNA"/>
</dbReference>
<evidence type="ECO:0000256" key="2">
    <source>
        <dbReference type="ARBA" id="ARBA00008685"/>
    </source>
</evidence>